<evidence type="ECO:0000313" key="4">
    <source>
        <dbReference type="EMBL" id="RHZ90493.1"/>
    </source>
</evidence>
<protein>
    <recommendedName>
        <fullName evidence="1">4-coumarate--CoA ligase</fullName>
        <ecNumber evidence="1">6.2.1.12</ecNumber>
    </recommendedName>
</protein>
<evidence type="ECO:0000313" key="5">
    <source>
        <dbReference type="Proteomes" id="UP000266305"/>
    </source>
</evidence>
<dbReference type="Pfam" id="PF00501">
    <property type="entry name" value="AMP-binding"/>
    <property type="match status" value="1"/>
</dbReference>
<accession>A0AAX1UED5</accession>
<proteinExistence type="predicted"/>
<dbReference type="PANTHER" id="PTHR43767:SF1">
    <property type="entry name" value="NONRIBOSOMAL PEPTIDE SYNTHASE PES1 (EUROFUNG)-RELATED"/>
    <property type="match status" value="1"/>
</dbReference>
<dbReference type="SUPFAM" id="SSF56801">
    <property type="entry name" value="Acetyl-CoA synthetase-like"/>
    <property type="match status" value="1"/>
</dbReference>
<dbReference type="EMBL" id="QWGP01000054">
    <property type="protein sequence ID" value="RHZ90493.1"/>
    <property type="molecule type" value="Genomic_DNA"/>
</dbReference>
<sequence>MTAEGPLALEDRVLDREAIGRLCVSLIAAEQQNLLREGRVGHHQMIGARLLTAGHPSPDDLLIDEDTLGLDSLLMLSLVTRVAGFFHLSDSNTEDYLLVRRRLGEWVDLIDHHHTLMGPKARFTFATSGSIAGPKPVTHSAAALLSEGQAIAKILTERPPEVRRVLSCVPPHHIYGFLWSCLFPSHRGLEAKQLANLSASGIMRHARSGDLVVGTPFIWEQFADLDYRLPGDVVGVTSGAPSTAETWRCASALGPARMLDIYGSTETGGIGWRERRDDPFRALPDLACCHDTLNRLGRRLDLQDEIAWDKDGGFTILGRKDEILQVAGSNVSPAAVREILLRNPRVRDAAVRLDGRRLKAVISVAEGADEAEIEIELRATAARHLPAPARPDRFHFATQLPRTGAGKLADW</sequence>
<dbReference type="PANTHER" id="PTHR43767">
    <property type="entry name" value="LONG-CHAIN-FATTY-ACID--COA LIGASE"/>
    <property type="match status" value="1"/>
</dbReference>
<dbReference type="InterPro" id="IPR050237">
    <property type="entry name" value="ATP-dep_AMP-bd_enzyme"/>
</dbReference>
<dbReference type="RefSeq" id="WP_119001590.1">
    <property type="nucleotide sequence ID" value="NZ_QWGP01000054.1"/>
</dbReference>
<evidence type="ECO:0000256" key="1">
    <source>
        <dbReference type="NCBIfam" id="TIGR02372"/>
    </source>
</evidence>
<gene>
    <name evidence="4" type="primary">pcl</name>
    <name evidence="4" type="ORF">D1114_22915</name>
</gene>
<dbReference type="Gene3D" id="3.30.300.30">
    <property type="match status" value="1"/>
</dbReference>
<dbReference type="InterPro" id="IPR000873">
    <property type="entry name" value="AMP-dep_synth/lig_dom"/>
</dbReference>
<keyword evidence="4" id="KW-0436">Ligase</keyword>
<evidence type="ECO:0000259" key="2">
    <source>
        <dbReference type="Pfam" id="PF00501"/>
    </source>
</evidence>
<organism evidence="4 5">
    <name type="scientific">Cereibacter sphaeroides</name>
    <name type="common">Rhodobacter sphaeroides</name>
    <dbReference type="NCBI Taxonomy" id="1063"/>
    <lineage>
        <taxon>Bacteria</taxon>
        <taxon>Pseudomonadati</taxon>
        <taxon>Pseudomonadota</taxon>
        <taxon>Alphaproteobacteria</taxon>
        <taxon>Rhodobacterales</taxon>
        <taxon>Paracoccaceae</taxon>
        <taxon>Cereibacter</taxon>
    </lineage>
</organism>
<dbReference type="InterPro" id="IPR042099">
    <property type="entry name" value="ANL_N_sf"/>
</dbReference>
<name>A0AAX1UED5_CERSP</name>
<dbReference type="Pfam" id="PF13193">
    <property type="entry name" value="AMP-binding_C"/>
    <property type="match status" value="1"/>
</dbReference>
<feature type="domain" description="AMP-binding enzyme C-terminal" evidence="3">
    <location>
        <begin position="338"/>
        <end position="407"/>
    </location>
</feature>
<dbReference type="InterPro" id="IPR012743">
    <property type="entry name" value="4_coum_CoA_lig"/>
</dbReference>
<dbReference type="GO" id="GO:0009698">
    <property type="term" value="P:phenylpropanoid metabolic process"/>
    <property type="evidence" value="ECO:0007669"/>
    <property type="project" value="InterPro"/>
</dbReference>
<dbReference type="AlphaFoldDB" id="A0AAX1UED5"/>
<dbReference type="InterPro" id="IPR025110">
    <property type="entry name" value="AMP-bd_C"/>
</dbReference>
<dbReference type="Gene3D" id="3.40.50.12780">
    <property type="entry name" value="N-terminal domain of ligase-like"/>
    <property type="match status" value="1"/>
</dbReference>
<dbReference type="InterPro" id="IPR045851">
    <property type="entry name" value="AMP-bd_C_sf"/>
</dbReference>
<feature type="domain" description="AMP-dependent synthetase/ligase" evidence="2">
    <location>
        <begin position="127"/>
        <end position="273"/>
    </location>
</feature>
<evidence type="ECO:0000259" key="3">
    <source>
        <dbReference type="Pfam" id="PF13193"/>
    </source>
</evidence>
<dbReference type="Proteomes" id="UP000266305">
    <property type="component" value="Unassembled WGS sequence"/>
</dbReference>
<dbReference type="GO" id="GO:0016207">
    <property type="term" value="F:4-coumarate-CoA ligase activity"/>
    <property type="evidence" value="ECO:0007669"/>
    <property type="project" value="UniProtKB-EC"/>
</dbReference>
<dbReference type="EC" id="6.2.1.12" evidence="1"/>
<reference evidence="4 5" key="1">
    <citation type="submission" date="2018-08" db="EMBL/GenBank/DDBJ databases">
        <title>Draft genome sequence of Rhodobacter sphaeroides FY.</title>
        <authorList>
            <person name="Rayyan A."/>
            <person name="Meyer T.E."/>
            <person name="Kyndt J.A."/>
        </authorList>
    </citation>
    <scope>NUCLEOTIDE SEQUENCE [LARGE SCALE GENOMIC DNA]</scope>
    <source>
        <strain evidence="4 5">FY</strain>
    </source>
</reference>
<dbReference type="NCBIfam" id="TIGR02372">
    <property type="entry name" value="4_coum_CoA_lig"/>
    <property type="match status" value="1"/>
</dbReference>
<comment type="caution">
    <text evidence="4">The sequence shown here is derived from an EMBL/GenBank/DDBJ whole genome shotgun (WGS) entry which is preliminary data.</text>
</comment>